<organism evidence="3">
    <name type="scientific">Pseudomonas phage RVTF4</name>
    <dbReference type="NCBI Taxonomy" id="3236931"/>
    <lineage>
        <taxon>Viruses</taxon>
    </lineage>
</organism>
<evidence type="ECO:0000313" key="3">
    <source>
        <dbReference type="EMBL" id="XDJ14571.1"/>
    </source>
</evidence>
<feature type="transmembrane region" description="Helical" evidence="2">
    <location>
        <begin position="6"/>
        <end position="28"/>
    </location>
</feature>
<proteinExistence type="predicted"/>
<accession>A0AB39CCD7</accession>
<name>A0AB39CCD7_9VIRU</name>
<sequence>MIPFYWQGSVIGSILGCIIILVAGWFFVRAKLDFVSKKARFWISSAILALWMASFINVGHTQNSLGRQSFDSVGKMGLENVERVSKPGLTPADVRQKAEETSREIRANAQ</sequence>
<keyword evidence="2" id="KW-0812">Transmembrane</keyword>
<protein>
    <recommendedName>
        <fullName evidence="4">Holin</fullName>
    </recommendedName>
</protein>
<dbReference type="EMBL" id="PQ015378">
    <property type="protein sequence ID" value="XDJ14571.1"/>
    <property type="molecule type" value="Genomic_DNA"/>
</dbReference>
<feature type="region of interest" description="Disordered" evidence="1">
    <location>
        <begin position="89"/>
        <end position="110"/>
    </location>
</feature>
<evidence type="ECO:0000256" key="1">
    <source>
        <dbReference type="SAM" id="MobiDB-lite"/>
    </source>
</evidence>
<reference evidence="3" key="1">
    <citation type="submission" date="2024-07" db="EMBL/GenBank/DDBJ databases">
        <authorList>
            <person name="Bringhurst R.M."/>
            <person name="Homer T.E."/>
        </authorList>
    </citation>
    <scope>NUCLEOTIDE SEQUENCE</scope>
</reference>
<evidence type="ECO:0000256" key="2">
    <source>
        <dbReference type="SAM" id="Phobius"/>
    </source>
</evidence>
<feature type="transmembrane region" description="Helical" evidence="2">
    <location>
        <begin position="40"/>
        <end position="59"/>
    </location>
</feature>
<evidence type="ECO:0008006" key="4">
    <source>
        <dbReference type="Google" id="ProtNLM"/>
    </source>
</evidence>
<keyword evidence="2" id="KW-0472">Membrane</keyword>
<feature type="compositionally biased region" description="Basic and acidic residues" evidence="1">
    <location>
        <begin position="94"/>
        <end position="110"/>
    </location>
</feature>
<keyword evidence="2" id="KW-1133">Transmembrane helix</keyword>